<dbReference type="OrthoDB" id="2501137at2759"/>
<dbReference type="KEGG" id="pgr:PGTG_07287"/>
<feature type="transmembrane region" description="Helical" evidence="1">
    <location>
        <begin position="173"/>
        <end position="197"/>
    </location>
</feature>
<organism evidence="2 3">
    <name type="scientific">Puccinia graminis f. sp. tritici (strain CRL 75-36-700-3 / race SCCL)</name>
    <name type="common">Black stem rust fungus</name>
    <dbReference type="NCBI Taxonomy" id="418459"/>
    <lineage>
        <taxon>Eukaryota</taxon>
        <taxon>Fungi</taxon>
        <taxon>Dikarya</taxon>
        <taxon>Basidiomycota</taxon>
        <taxon>Pucciniomycotina</taxon>
        <taxon>Pucciniomycetes</taxon>
        <taxon>Pucciniales</taxon>
        <taxon>Pucciniaceae</taxon>
        <taxon>Puccinia</taxon>
    </lineage>
</organism>
<gene>
    <name evidence="2" type="ORF">PGTG_07287</name>
</gene>
<reference evidence="3" key="2">
    <citation type="journal article" date="2011" name="Proc. Natl. Acad. Sci. U.S.A.">
        <title>Obligate biotrophy features unraveled by the genomic analysis of rust fungi.</title>
        <authorList>
            <person name="Duplessis S."/>
            <person name="Cuomo C.A."/>
            <person name="Lin Y.-C."/>
            <person name="Aerts A."/>
            <person name="Tisserant E."/>
            <person name="Veneault-Fourrey C."/>
            <person name="Joly D.L."/>
            <person name="Hacquard S."/>
            <person name="Amselem J."/>
            <person name="Cantarel B.L."/>
            <person name="Chiu R."/>
            <person name="Coutinho P.M."/>
            <person name="Feau N."/>
            <person name="Field M."/>
            <person name="Frey P."/>
            <person name="Gelhaye E."/>
            <person name="Goldberg J."/>
            <person name="Grabherr M.G."/>
            <person name="Kodira C.D."/>
            <person name="Kohler A."/>
            <person name="Kuees U."/>
            <person name="Lindquist E.A."/>
            <person name="Lucas S.M."/>
            <person name="Mago R."/>
            <person name="Mauceli E."/>
            <person name="Morin E."/>
            <person name="Murat C."/>
            <person name="Pangilinan J.L."/>
            <person name="Park R."/>
            <person name="Pearson M."/>
            <person name="Quesneville H."/>
            <person name="Rouhier N."/>
            <person name="Sakthikumar S."/>
            <person name="Salamov A.A."/>
            <person name="Schmutz J."/>
            <person name="Selles B."/>
            <person name="Shapiro H."/>
            <person name="Tanguay P."/>
            <person name="Tuskan G.A."/>
            <person name="Henrissat B."/>
            <person name="Van de Peer Y."/>
            <person name="Rouze P."/>
            <person name="Ellis J.G."/>
            <person name="Dodds P.N."/>
            <person name="Schein J.E."/>
            <person name="Zhong S."/>
            <person name="Hamelin R.C."/>
            <person name="Grigoriev I.V."/>
            <person name="Szabo L.J."/>
            <person name="Martin F."/>
        </authorList>
    </citation>
    <scope>NUCLEOTIDE SEQUENCE [LARGE SCALE GENOMIC DNA]</scope>
    <source>
        <strain evidence="3">CRL 75-36-700-3 / race SCCL</strain>
    </source>
</reference>
<proteinExistence type="predicted"/>
<dbReference type="RefSeq" id="XP_003325454.2">
    <property type="nucleotide sequence ID" value="XM_003325406.2"/>
</dbReference>
<keyword evidence="3" id="KW-1185">Reference proteome</keyword>
<evidence type="ECO:0000256" key="1">
    <source>
        <dbReference type="SAM" id="Phobius"/>
    </source>
</evidence>
<accession>E3K985</accession>
<sequence length="256" mass="27652">MSDLKSSPPLSPLDRQEASISTTRLIMQPTVSKADLEISSNLRGPTTCPAPMTKVINCVGVLAFGTIANSIVGALTGLLGSLIWQHDRRVVQMIVIIGGLAGGIGGLLHAIFIVNGKLLYTGEGDASDRGENEDFGRVFVRVFSQAPFWSVIGASIGFGIARNSSLHDITFTLVIFTALAGTLGFAIYAMAMCWLTGSYSHLLILQNQVLVLAEKLEIWNDSDNQSVQSPIPYNPLMPEFESLPRKAKQMVIDMKE</sequence>
<evidence type="ECO:0000313" key="2">
    <source>
        <dbReference type="EMBL" id="EFP81035.2"/>
    </source>
</evidence>
<dbReference type="GeneID" id="10536274"/>
<name>E3K985_PUCGT</name>
<dbReference type="AlphaFoldDB" id="E3K985"/>
<keyword evidence="1" id="KW-0812">Transmembrane</keyword>
<protein>
    <submittedName>
        <fullName evidence="2">Uncharacterized protein</fullName>
    </submittedName>
</protein>
<dbReference type="HOGENOM" id="CLU_1205268_0_0_1"/>
<feature type="transmembrane region" description="Helical" evidence="1">
    <location>
        <begin position="61"/>
        <end position="84"/>
    </location>
</feature>
<keyword evidence="1" id="KW-0472">Membrane</keyword>
<evidence type="ECO:0000313" key="3">
    <source>
        <dbReference type="Proteomes" id="UP000008783"/>
    </source>
</evidence>
<dbReference type="InParanoid" id="E3K985"/>
<dbReference type="EMBL" id="DS178277">
    <property type="protein sequence ID" value="EFP81035.2"/>
    <property type="molecule type" value="Genomic_DNA"/>
</dbReference>
<keyword evidence="1" id="KW-1133">Transmembrane helix</keyword>
<feature type="transmembrane region" description="Helical" evidence="1">
    <location>
        <begin position="91"/>
        <end position="114"/>
    </location>
</feature>
<dbReference type="VEuPathDB" id="FungiDB:PGTG_07287"/>
<feature type="transmembrane region" description="Helical" evidence="1">
    <location>
        <begin position="138"/>
        <end position="161"/>
    </location>
</feature>
<reference key="1">
    <citation type="submission" date="2007-01" db="EMBL/GenBank/DDBJ databases">
        <title>The Genome Sequence of Puccinia graminis f. sp. tritici Strain CRL 75-36-700-3.</title>
        <authorList>
            <consortium name="The Broad Institute Genome Sequencing Platform"/>
            <person name="Birren B."/>
            <person name="Lander E."/>
            <person name="Galagan J."/>
            <person name="Nusbaum C."/>
            <person name="Devon K."/>
            <person name="Cuomo C."/>
            <person name="Jaffe D."/>
            <person name="Butler J."/>
            <person name="Alvarez P."/>
            <person name="Gnerre S."/>
            <person name="Grabherr M."/>
            <person name="Mauceli E."/>
            <person name="Brockman W."/>
            <person name="Young S."/>
            <person name="LaButti K."/>
            <person name="Sykes S."/>
            <person name="DeCaprio D."/>
            <person name="Crawford M."/>
            <person name="Koehrsen M."/>
            <person name="Engels R."/>
            <person name="Montgomery P."/>
            <person name="Pearson M."/>
            <person name="Howarth C."/>
            <person name="Larson L."/>
            <person name="White J."/>
            <person name="Zeng Q."/>
            <person name="Kodira C."/>
            <person name="Yandava C."/>
            <person name="Alvarado L."/>
            <person name="O'Leary S."/>
            <person name="Szabo L."/>
            <person name="Dean R."/>
            <person name="Schein J."/>
        </authorList>
    </citation>
    <scope>NUCLEOTIDE SEQUENCE</scope>
    <source>
        <strain>CRL 75-36-700-3</strain>
    </source>
</reference>
<dbReference type="Proteomes" id="UP000008783">
    <property type="component" value="Unassembled WGS sequence"/>
</dbReference>